<accession>A0AAU9AMW2</accession>
<dbReference type="GeneID" id="83063335"/>
<evidence type="ECO:0000313" key="2">
    <source>
        <dbReference type="Proteomes" id="UP000218824"/>
    </source>
</evidence>
<dbReference type="EMBL" id="AP014940">
    <property type="protein sequence ID" value="BAV96950.1"/>
    <property type="molecule type" value="Genomic_DNA"/>
</dbReference>
<gene>
    <name evidence="1" type="ORF">LEN_1463</name>
</gene>
<name>A0AAU9AMW2_LYSEN</name>
<dbReference type="KEGG" id="lem:LEN_1463"/>
<dbReference type="InterPro" id="IPR045392">
    <property type="entry name" value="DUF6519"/>
</dbReference>
<dbReference type="AlphaFoldDB" id="A0AAU9AMW2"/>
<proteinExistence type="predicted"/>
<protein>
    <submittedName>
        <fullName evidence="1">Uncharacterized protein</fullName>
    </submittedName>
</protein>
<reference evidence="1 2" key="1">
    <citation type="journal article" date="2017" name="DNA Res.">
        <title>Complete genome sequence and expression profile of the commercial lytic enzyme producer Lysobacter enzymogenes M497-1.</title>
        <authorList>
            <person name="Takami H."/>
            <person name="Toyoda A."/>
            <person name="Uchiyama I."/>
            <person name="Itoh T."/>
            <person name="Takaki Y."/>
            <person name="Arai W."/>
            <person name="Nishi S."/>
            <person name="Kawai M."/>
            <person name="Shinya K."/>
            <person name="Ikeda H."/>
        </authorList>
    </citation>
    <scope>NUCLEOTIDE SEQUENCE [LARGE SCALE GENOMIC DNA]</scope>
    <source>
        <strain evidence="1 2">M497-1</strain>
    </source>
</reference>
<evidence type="ECO:0000313" key="1">
    <source>
        <dbReference type="EMBL" id="BAV96950.1"/>
    </source>
</evidence>
<dbReference type="RefSeq" id="WP_096377205.1">
    <property type="nucleotide sequence ID" value="NZ_AP014940.1"/>
</dbReference>
<sequence length="534" mass="58841">MKGDFSRVSFDPRNHFSQVLLQQGRVTLDADPNEQSAILLHYLRTLARDLFGPYAAPVDNAGFDLQLQGENGALSLAIGAGRYYVQGILCESEGCDYIDQPHFRPQPQGKDAGSGDPLRRWLESSSRDDDARFWVYLKVWERHITSVEWPSLREVALGGPDTCSRAQVVWQVRALALEEIESALKERYEATKQRLGTTQDAAEQARLQQRLDDLHERISQLSEDYRQGCAAPLALFERDAPSLAARLQPPERLDDPCIVSPDAEYRGAENQLYRVEIHRGNEDGAVATFKWSRDNGSVLTRWIGGGGSRLEVANPRDFRDAQWIELSDEDDDLLGQSGSLCRIASVEGNVLILTAEQDRLAGPGTKVRRWDQSANGDIRLRDGAVPVTDNNGDYEWIDLEDGVQVRFAADGDYRSGDYWLIPARTTGRIDWPQDAAGQPVYQPPRGADAQYAPLGFVGPNSDGNPSAETPCRCLVHPTSTCGLLQGRVREDAVRAPAKPVADTTAAAPTAVAKAQATNTSVAKVTKSTTKRKDG</sequence>
<dbReference type="Proteomes" id="UP000218824">
    <property type="component" value="Chromosome"/>
</dbReference>
<dbReference type="Pfam" id="PF20129">
    <property type="entry name" value="DUF6519"/>
    <property type="match status" value="2"/>
</dbReference>
<organism evidence="1 2">
    <name type="scientific">Lysobacter enzymogenes</name>
    <dbReference type="NCBI Taxonomy" id="69"/>
    <lineage>
        <taxon>Bacteria</taxon>
        <taxon>Pseudomonadati</taxon>
        <taxon>Pseudomonadota</taxon>
        <taxon>Gammaproteobacteria</taxon>
        <taxon>Lysobacterales</taxon>
        <taxon>Lysobacteraceae</taxon>
        <taxon>Lysobacter</taxon>
    </lineage>
</organism>